<reference evidence="11" key="1">
    <citation type="journal article" date="2017" name="Appl. Environ. Microbiol.">
        <title>Genomic Analysis of Calderihabitans maritimus KKC1, a Thermophilic, Hydrogenogenic, Carboxydotrophic Bacterium Isolated from Marine Sediment.</title>
        <authorList>
            <person name="Omae K."/>
            <person name="Yoneda Y."/>
            <person name="Fukuyama Y."/>
            <person name="Yoshida T."/>
            <person name="Sako Y."/>
        </authorList>
    </citation>
    <scope>NUCLEOTIDE SEQUENCE [LARGE SCALE GENOMIC DNA]</scope>
    <source>
        <strain evidence="11">KKC1</strain>
    </source>
</reference>
<dbReference type="NCBIfam" id="TIGR01856">
    <property type="entry name" value="hisJ_fam"/>
    <property type="match status" value="1"/>
</dbReference>
<dbReference type="SUPFAM" id="SSF89550">
    <property type="entry name" value="PHP domain-like"/>
    <property type="match status" value="1"/>
</dbReference>
<dbReference type="PANTHER" id="PTHR21039">
    <property type="entry name" value="HISTIDINOL PHOSPHATASE-RELATED"/>
    <property type="match status" value="1"/>
</dbReference>
<dbReference type="InterPro" id="IPR003141">
    <property type="entry name" value="Pol/His_phosphatase_N"/>
</dbReference>
<feature type="domain" description="Polymerase/histidinol phosphatase N-terminal" evidence="9">
    <location>
        <begin position="19"/>
        <end position="102"/>
    </location>
</feature>
<name>A0A1Z5HRZ7_9FIRM</name>
<organism evidence="10 11">
    <name type="scientific">Calderihabitans maritimus</name>
    <dbReference type="NCBI Taxonomy" id="1246530"/>
    <lineage>
        <taxon>Bacteria</taxon>
        <taxon>Bacillati</taxon>
        <taxon>Bacillota</taxon>
        <taxon>Clostridia</taxon>
        <taxon>Neomoorellales</taxon>
        <taxon>Calderihabitantaceae</taxon>
        <taxon>Calderihabitans</taxon>
    </lineage>
</organism>
<keyword evidence="11" id="KW-1185">Reference proteome</keyword>
<comment type="pathway">
    <text evidence="1 8">Amino-acid biosynthesis; L-histidine biosynthesis; L-histidine from 5-phospho-alpha-D-ribose 1-diphosphate: step 8/9.</text>
</comment>
<accession>A0A1Z5HRZ7</accession>
<dbReference type="GO" id="GO:0000105">
    <property type="term" value="P:L-histidine biosynthetic process"/>
    <property type="evidence" value="ECO:0007669"/>
    <property type="project" value="UniProtKB-UniRule"/>
</dbReference>
<keyword evidence="5 8" id="KW-0378">Hydrolase</keyword>
<dbReference type="Proteomes" id="UP000197032">
    <property type="component" value="Unassembled WGS sequence"/>
</dbReference>
<comment type="catalytic activity">
    <reaction evidence="7 8">
        <text>L-histidinol phosphate + H2O = L-histidinol + phosphate</text>
        <dbReference type="Rhea" id="RHEA:14465"/>
        <dbReference type="ChEBI" id="CHEBI:15377"/>
        <dbReference type="ChEBI" id="CHEBI:43474"/>
        <dbReference type="ChEBI" id="CHEBI:57699"/>
        <dbReference type="ChEBI" id="CHEBI:57980"/>
        <dbReference type="EC" id="3.1.3.15"/>
    </reaction>
</comment>
<protein>
    <recommendedName>
        <fullName evidence="3 8">Histidinol-phosphatase</fullName>
        <shortName evidence="8">HolPase</shortName>
        <ecNumber evidence="3 8">3.1.3.15</ecNumber>
    </recommendedName>
</protein>
<dbReference type="SMART" id="SM00481">
    <property type="entry name" value="POLIIIAc"/>
    <property type="match status" value="1"/>
</dbReference>
<dbReference type="InterPro" id="IPR004013">
    <property type="entry name" value="PHP_dom"/>
</dbReference>
<dbReference type="GO" id="GO:0005737">
    <property type="term" value="C:cytoplasm"/>
    <property type="evidence" value="ECO:0007669"/>
    <property type="project" value="TreeGrafter"/>
</dbReference>
<dbReference type="InterPro" id="IPR016195">
    <property type="entry name" value="Pol/histidinol_Pase-like"/>
</dbReference>
<evidence type="ECO:0000256" key="8">
    <source>
        <dbReference type="RuleBase" id="RU366003"/>
    </source>
</evidence>
<evidence type="ECO:0000256" key="3">
    <source>
        <dbReference type="ARBA" id="ARBA00013085"/>
    </source>
</evidence>
<dbReference type="EMBL" id="BDGJ01000051">
    <property type="protein sequence ID" value="GAW92095.1"/>
    <property type="molecule type" value="Genomic_DNA"/>
</dbReference>
<comment type="similarity">
    <text evidence="2 8">Belongs to the PHP hydrolase family. HisK subfamily.</text>
</comment>
<evidence type="ECO:0000256" key="5">
    <source>
        <dbReference type="ARBA" id="ARBA00022801"/>
    </source>
</evidence>
<evidence type="ECO:0000313" key="11">
    <source>
        <dbReference type="Proteomes" id="UP000197032"/>
    </source>
</evidence>
<evidence type="ECO:0000313" key="10">
    <source>
        <dbReference type="EMBL" id="GAW92095.1"/>
    </source>
</evidence>
<dbReference type="AlphaFoldDB" id="A0A1Z5HRZ7"/>
<keyword evidence="6 8" id="KW-0368">Histidine biosynthesis</keyword>
<dbReference type="PANTHER" id="PTHR21039:SF0">
    <property type="entry name" value="HISTIDINOL-PHOSPHATASE"/>
    <property type="match status" value="1"/>
</dbReference>
<dbReference type="InterPro" id="IPR010140">
    <property type="entry name" value="Histidinol_P_phosphatase_HisJ"/>
</dbReference>
<evidence type="ECO:0000256" key="1">
    <source>
        <dbReference type="ARBA" id="ARBA00004970"/>
    </source>
</evidence>
<dbReference type="GO" id="GO:0004401">
    <property type="term" value="F:histidinol-phosphatase activity"/>
    <property type="evidence" value="ECO:0007669"/>
    <property type="project" value="UniProtKB-UniRule"/>
</dbReference>
<evidence type="ECO:0000256" key="7">
    <source>
        <dbReference type="ARBA" id="ARBA00049158"/>
    </source>
</evidence>
<evidence type="ECO:0000256" key="2">
    <source>
        <dbReference type="ARBA" id="ARBA00009152"/>
    </source>
</evidence>
<dbReference type="Pfam" id="PF02811">
    <property type="entry name" value="PHP"/>
    <property type="match status" value="1"/>
</dbReference>
<dbReference type="UniPathway" id="UPA00031">
    <property type="reaction ID" value="UER00013"/>
</dbReference>
<proteinExistence type="inferred from homology"/>
<gene>
    <name evidence="10" type="ORF">KKC1_12540</name>
</gene>
<dbReference type="EC" id="3.1.3.15" evidence="3 8"/>
<evidence type="ECO:0000256" key="4">
    <source>
        <dbReference type="ARBA" id="ARBA00022605"/>
    </source>
</evidence>
<dbReference type="OrthoDB" id="9775255at2"/>
<evidence type="ECO:0000259" key="9">
    <source>
        <dbReference type="SMART" id="SM00481"/>
    </source>
</evidence>
<evidence type="ECO:0000256" key="6">
    <source>
        <dbReference type="ARBA" id="ARBA00023102"/>
    </source>
</evidence>
<comment type="caution">
    <text evidence="10">The sequence shown here is derived from an EMBL/GenBank/DDBJ whole genome shotgun (WGS) entry which is preliminary data.</text>
</comment>
<sequence length="287" mass="32629">MKNKEIRIDPGGCEAAFLSDYHVHTSFSADCEEDLHAICLRAVRLGLKEIGVTDHLSFFPADPNFGLLSKSYSRYVQTLESFRKQFKGRLRILKGVEIDYHAVKEKEICRFLRDHPFDFILVSVHYVDGLSLMKEDFYTTRSPALAVRQLIDTLERAAEFPFLDVMAHLDWIKRGWKKYWPHIPYFSQILMDAGLRRVLQKIIQRGAALEINTSGIRRGFTEPFPGKAILACYREMGGRRCVLGSDAHRLTELAVGLQEGRKLAEKLGLECSSPLSVGTIEYAKGGM</sequence>
<dbReference type="Gene3D" id="3.20.20.140">
    <property type="entry name" value="Metal-dependent hydrolases"/>
    <property type="match status" value="1"/>
</dbReference>
<dbReference type="RefSeq" id="WP_088553517.1">
    <property type="nucleotide sequence ID" value="NZ_BDGJ01000051.1"/>
</dbReference>
<keyword evidence="4 8" id="KW-0028">Amino-acid biosynthesis</keyword>